<dbReference type="GO" id="GO:0006799">
    <property type="term" value="P:polyphosphate biosynthetic process"/>
    <property type="evidence" value="ECO:0007669"/>
    <property type="project" value="UniProtKB-UniRule"/>
</dbReference>
<feature type="binding site" evidence="6">
    <location>
        <position position="375"/>
    </location>
    <ligand>
        <name>Mg(2+)</name>
        <dbReference type="ChEBI" id="CHEBI:18420"/>
    </ligand>
</feature>
<dbReference type="HAMAP" id="MF_00347">
    <property type="entry name" value="Polyphosphate_kinase"/>
    <property type="match status" value="1"/>
</dbReference>
<dbReference type="Gene3D" id="1.20.58.310">
    <property type="entry name" value="Polyphosphate kinase N-terminal domain"/>
    <property type="match status" value="1"/>
</dbReference>
<evidence type="ECO:0000259" key="11">
    <source>
        <dbReference type="Pfam" id="PF17941"/>
    </source>
</evidence>
<dbReference type="SUPFAM" id="SSF140356">
    <property type="entry name" value="PPK N-terminal domain-like"/>
    <property type="match status" value="1"/>
</dbReference>
<keyword evidence="6" id="KW-0460">Magnesium</keyword>
<feature type="binding site" evidence="6">
    <location>
        <position position="468"/>
    </location>
    <ligand>
        <name>ATP</name>
        <dbReference type="ChEBI" id="CHEBI:30616"/>
    </ligand>
</feature>
<dbReference type="NCBIfam" id="NF003920">
    <property type="entry name" value="PRK05443.2-1"/>
    <property type="match status" value="1"/>
</dbReference>
<dbReference type="GO" id="GO:0046872">
    <property type="term" value="F:metal ion binding"/>
    <property type="evidence" value="ECO:0007669"/>
    <property type="project" value="UniProtKB-KW"/>
</dbReference>
<dbReference type="CDD" id="cd09168">
    <property type="entry name" value="PLDc_PaPPK1_C2_like"/>
    <property type="match status" value="1"/>
</dbReference>
<keyword evidence="1 6" id="KW-0597">Phosphoprotein</keyword>
<protein>
    <recommendedName>
        <fullName evidence="6 7">Polyphosphate kinase</fullName>
        <ecNumber evidence="6 7">2.7.4.1</ecNumber>
    </recommendedName>
    <alternativeName>
        <fullName evidence="6">ATP-polyphosphate phosphotransferase</fullName>
    </alternativeName>
    <alternativeName>
        <fullName evidence="6">Polyphosphoric acid kinase</fullName>
    </alternativeName>
</protein>
<feature type="domain" description="Polyphosphate kinase N-terminal" evidence="9">
    <location>
        <begin position="12"/>
        <end position="117"/>
    </location>
</feature>
<name>A0A1Q1G0H3_9BACL</name>
<accession>A0A3N5CKG2</accession>
<dbReference type="GO" id="GO:0005524">
    <property type="term" value="F:ATP binding"/>
    <property type="evidence" value="ECO:0007669"/>
    <property type="project" value="UniProtKB-KW"/>
</dbReference>
<dbReference type="OrthoDB" id="9761456at2"/>
<feature type="domain" description="Polyphosphate kinase C-terminal" evidence="11">
    <location>
        <begin position="331"/>
        <end position="496"/>
    </location>
</feature>
<dbReference type="EC" id="2.7.4.1" evidence="6 7"/>
<keyword evidence="5 6" id="KW-0067">ATP-binding</keyword>
<feature type="binding site" evidence="6">
    <location>
        <position position="50"/>
    </location>
    <ligand>
        <name>ATP</name>
        <dbReference type="ChEBI" id="CHEBI:30616"/>
    </ligand>
</feature>
<dbReference type="InterPro" id="IPR036832">
    <property type="entry name" value="PPK_N_dom_sf"/>
</dbReference>
<proteinExistence type="inferred from homology"/>
<evidence type="ECO:0000256" key="1">
    <source>
        <dbReference type="ARBA" id="ARBA00022553"/>
    </source>
</evidence>
<dbReference type="NCBIfam" id="NF003917">
    <property type="entry name" value="PRK05443.1-1"/>
    <property type="match status" value="1"/>
</dbReference>
<dbReference type="Pfam" id="PF02503">
    <property type="entry name" value="PP_kinase"/>
    <property type="match status" value="1"/>
</dbReference>
<sequence>MSEINLNNKEYYNNRELSWLDFNYRVLQEADDESNPLLERLKFIAITSSNLDEFFMVRVAGLQDQVKAGFNEPENKAQMTPTEQLEQITIRNQRNCSYQYELYDQLMEELKSYQVEIKRPDELSEAQLEELKQYFLNEILPTLTPLGIDAYRPFPKLQNKKINIFVNLVQDGFEKEAIVQVPTVLNRFISVNDEEKKIFVLLEDTIRHFITYLFRGYDIDRTFAFRITRNADLSIHEEGAQDLLIEVERFLKERKSGAAVRLEIDIRDNPTINGSFLMNELEIHEGDVYRLNGPLDLTMLFGFTGMLSKELPQLTFEPFTPSEPESLKGHNIFEKALKEDLFFHHPYESFKPIVQFIQEAAKDKETMAIKQTLYRVSDESPIIQALKEAAEAGKQVTVLVELKARFDEENNVQWAKTLEDAGCHVIYGMNNLKTHSKITLVVKRVNNKLVRFIHLGTGNYNDSTAKLYTDMGLITTHPGIGEDAMNFFNYLSGYSTRPDYNHLYVAPFEIRDAFGELIDQEIEYQKQHGNGRIIAKMNSLTDKKIIMKLYEASQAGVKVDLVVRGICCLRPGIEGVSENIRVLSIVGRFLEHSRIYYFHQNGEGNMYLSSADMMTRNMIKRVEILFPIYDESIKSRLLDIMDIELNDNKKARIQQSNGEYVYVDNDQEPLSSQQALMDRARQANIKMNPYKDSLLTKIKDRFRK</sequence>
<keyword evidence="4 6" id="KW-0418">Kinase</keyword>
<dbReference type="Proteomes" id="UP000277108">
    <property type="component" value="Unassembled WGS sequence"/>
</dbReference>
<evidence type="ECO:0000256" key="6">
    <source>
        <dbReference type="HAMAP-Rule" id="MF_00347"/>
    </source>
</evidence>
<reference evidence="12 13" key="1">
    <citation type="submission" date="2018-11" db="EMBL/GenBank/DDBJ databases">
        <title>Genomic Encyclopedia of Type Strains, Phase IV (KMG-IV): sequencing the most valuable type-strain genomes for metagenomic binning, comparative biology and taxonomic classification.</title>
        <authorList>
            <person name="Goeker M."/>
        </authorList>
    </citation>
    <scope>NUCLEOTIDE SEQUENCE [LARGE SCALE GENOMIC DNA]</scope>
    <source>
        <strain evidence="12 13">DSM 29158</strain>
    </source>
</reference>
<dbReference type="InterPro" id="IPR025198">
    <property type="entry name" value="PPK_N_dom"/>
</dbReference>
<dbReference type="Pfam" id="PF13090">
    <property type="entry name" value="PP_kinase_C"/>
    <property type="match status" value="1"/>
</dbReference>
<feature type="binding site" evidence="6">
    <location>
        <position position="405"/>
    </location>
    <ligand>
        <name>Mg(2+)</name>
        <dbReference type="ChEBI" id="CHEBI:18420"/>
    </ligand>
</feature>
<dbReference type="PANTHER" id="PTHR30218">
    <property type="entry name" value="POLYPHOSPHATE KINASE"/>
    <property type="match status" value="1"/>
</dbReference>
<keyword evidence="6" id="KW-0479">Metal-binding</keyword>
<keyword evidence="13" id="KW-1185">Reference proteome</keyword>
<evidence type="ECO:0000313" key="13">
    <source>
        <dbReference type="Proteomes" id="UP000277108"/>
    </source>
</evidence>
<evidence type="ECO:0000259" key="9">
    <source>
        <dbReference type="Pfam" id="PF13089"/>
    </source>
</evidence>
<dbReference type="NCBIfam" id="TIGR03705">
    <property type="entry name" value="poly_P_kin"/>
    <property type="match status" value="1"/>
</dbReference>
<dbReference type="PANTHER" id="PTHR30218:SF0">
    <property type="entry name" value="POLYPHOSPHATE KINASE"/>
    <property type="match status" value="1"/>
</dbReference>
<dbReference type="InterPro" id="IPR036830">
    <property type="entry name" value="PP_kinase_middle_dom_sf"/>
</dbReference>
<keyword evidence="2 6" id="KW-0808">Transferase</keyword>
<dbReference type="Gene3D" id="3.30.870.10">
    <property type="entry name" value="Endonuclease Chain A"/>
    <property type="match status" value="2"/>
</dbReference>
<comment type="catalytic activity">
    <reaction evidence="6 7">
        <text>[phosphate](n) + ATP = [phosphate](n+1) + ADP</text>
        <dbReference type="Rhea" id="RHEA:19573"/>
        <dbReference type="Rhea" id="RHEA-COMP:9859"/>
        <dbReference type="Rhea" id="RHEA-COMP:14280"/>
        <dbReference type="ChEBI" id="CHEBI:16838"/>
        <dbReference type="ChEBI" id="CHEBI:30616"/>
        <dbReference type="ChEBI" id="CHEBI:456216"/>
        <dbReference type="EC" id="2.7.4.1"/>
    </reaction>
</comment>
<dbReference type="InterPro" id="IPR025200">
    <property type="entry name" value="PPK_C_dom2"/>
</dbReference>
<gene>
    <name evidence="6" type="primary">ppk</name>
    <name evidence="12" type="ORF">EDD62_0997</name>
</gene>
<evidence type="ECO:0000256" key="5">
    <source>
        <dbReference type="ARBA" id="ARBA00022840"/>
    </source>
</evidence>
<evidence type="ECO:0000259" key="8">
    <source>
        <dbReference type="Pfam" id="PF02503"/>
    </source>
</evidence>
<keyword evidence="3 6" id="KW-0547">Nucleotide-binding</keyword>
<dbReference type="InterPro" id="IPR024953">
    <property type="entry name" value="PP_kinase_middle"/>
</dbReference>
<dbReference type="Gene3D" id="3.30.1840.10">
    <property type="entry name" value="Polyphosphate kinase middle domain"/>
    <property type="match status" value="1"/>
</dbReference>
<evidence type="ECO:0000259" key="10">
    <source>
        <dbReference type="Pfam" id="PF13090"/>
    </source>
</evidence>
<dbReference type="NCBIfam" id="NF003921">
    <property type="entry name" value="PRK05443.2-2"/>
    <property type="match status" value="1"/>
</dbReference>
<dbReference type="NCBIfam" id="NF003918">
    <property type="entry name" value="PRK05443.1-2"/>
    <property type="match status" value="1"/>
</dbReference>
<organism evidence="12 13">
    <name type="scientific">Abyssicoccus albus</name>
    <dbReference type="NCBI Taxonomy" id="1817405"/>
    <lineage>
        <taxon>Bacteria</taxon>
        <taxon>Bacillati</taxon>
        <taxon>Bacillota</taxon>
        <taxon>Bacilli</taxon>
        <taxon>Bacillales</taxon>
        <taxon>Abyssicoccaceae</taxon>
    </lineage>
</organism>
<dbReference type="InterPro" id="IPR041108">
    <property type="entry name" value="PP_kinase_C_1"/>
</dbReference>
<comment type="cofactor">
    <cofactor evidence="6">
        <name>Mg(2+)</name>
        <dbReference type="ChEBI" id="CHEBI:18420"/>
    </cofactor>
</comment>
<dbReference type="SUPFAM" id="SSF56024">
    <property type="entry name" value="Phospholipase D/nuclease"/>
    <property type="match status" value="2"/>
</dbReference>
<evidence type="ECO:0000256" key="4">
    <source>
        <dbReference type="ARBA" id="ARBA00022777"/>
    </source>
</evidence>
<dbReference type="PIRSF" id="PIRSF015589">
    <property type="entry name" value="PP_kinase"/>
    <property type="match status" value="1"/>
</dbReference>
<comment type="caution">
    <text evidence="12">The sequence shown here is derived from an EMBL/GenBank/DDBJ whole genome shotgun (WGS) entry which is preliminary data.</text>
</comment>
<dbReference type="GO" id="GO:0008976">
    <property type="term" value="F:polyphosphate kinase activity"/>
    <property type="evidence" value="ECO:0007669"/>
    <property type="project" value="UniProtKB-UniRule"/>
</dbReference>
<dbReference type="InterPro" id="IPR003414">
    <property type="entry name" value="PP_kinase"/>
</dbReference>
<dbReference type="AlphaFoldDB" id="A0A1Q1G0H3"/>
<dbReference type="STRING" id="1849491.BVH56_02385"/>
<feature type="binding site" evidence="6">
    <location>
        <position position="592"/>
    </location>
    <ligand>
        <name>ATP</name>
        <dbReference type="ChEBI" id="CHEBI:30616"/>
    </ligand>
</feature>
<feature type="binding site" evidence="6">
    <location>
        <position position="564"/>
    </location>
    <ligand>
        <name>ATP</name>
        <dbReference type="ChEBI" id="CHEBI:30616"/>
    </ligand>
</feature>
<dbReference type="CDD" id="cd09165">
    <property type="entry name" value="PLDc_PaPPK1_C1_like"/>
    <property type="match status" value="1"/>
</dbReference>
<accession>A0A1Q1G0H3</accession>
<evidence type="ECO:0000256" key="7">
    <source>
        <dbReference type="RuleBase" id="RU003800"/>
    </source>
</evidence>
<comment type="function">
    <text evidence="6 7">Catalyzes the reversible transfer of the terminal phosphate of ATP to form a long-chain polyphosphate (polyP).</text>
</comment>
<comment type="PTM">
    <text evidence="6 7">An intermediate of this reaction is the autophosphorylated ppk in which a phosphate is covalently linked to a histidine residue through a N-P bond.</text>
</comment>
<feature type="active site" description="Phosphohistidine intermediate" evidence="6">
    <location>
        <position position="435"/>
    </location>
</feature>
<dbReference type="GO" id="GO:0009358">
    <property type="term" value="C:polyphosphate kinase complex"/>
    <property type="evidence" value="ECO:0007669"/>
    <property type="project" value="InterPro"/>
</dbReference>
<feature type="domain" description="Polyphosphate kinase C-terminal" evidence="10">
    <location>
        <begin position="503"/>
        <end position="673"/>
    </location>
</feature>
<dbReference type="Pfam" id="PF13089">
    <property type="entry name" value="PP_kinase_N"/>
    <property type="match status" value="1"/>
</dbReference>
<dbReference type="EMBL" id="RKRK01000002">
    <property type="protein sequence ID" value="RPF58351.1"/>
    <property type="molecule type" value="Genomic_DNA"/>
</dbReference>
<dbReference type="SUPFAM" id="SSF143724">
    <property type="entry name" value="PHP14-like"/>
    <property type="match status" value="1"/>
</dbReference>
<feature type="domain" description="Polyphosphate kinase middle" evidence="8">
    <location>
        <begin position="127"/>
        <end position="303"/>
    </location>
</feature>
<evidence type="ECO:0000313" key="12">
    <source>
        <dbReference type="EMBL" id="RPF58351.1"/>
    </source>
</evidence>
<evidence type="ECO:0000256" key="2">
    <source>
        <dbReference type="ARBA" id="ARBA00022679"/>
    </source>
</evidence>
<dbReference type="Pfam" id="PF17941">
    <property type="entry name" value="PP_kinase_C_1"/>
    <property type="match status" value="1"/>
</dbReference>
<comment type="similarity">
    <text evidence="6 7">Belongs to the polyphosphate kinase 1 (PPK1) family.</text>
</comment>
<evidence type="ECO:0000256" key="3">
    <source>
        <dbReference type="ARBA" id="ARBA00022741"/>
    </source>
</evidence>